<keyword evidence="3 6" id="KW-0489">Methyltransferase</keyword>
<feature type="binding site" evidence="6">
    <location>
        <position position="84"/>
    </location>
    <ligand>
        <name>S-adenosyl-L-methionine</name>
        <dbReference type="ChEBI" id="CHEBI:59789"/>
    </ligand>
</feature>
<comment type="subcellular location">
    <subcellularLocation>
        <location evidence="6">Cytoplasm</location>
    </subcellularLocation>
</comment>
<dbReference type="PANTHER" id="PTHR31760:SF0">
    <property type="entry name" value="S-ADENOSYL-L-METHIONINE-DEPENDENT METHYLTRANSFERASES SUPERFAMILY PROTEIN"/>
    <property type="match status" value="1"/>
</dbReference>
<evidence type="ECO:0000256" key="4">
    <source>
        <dbReference type="ARBA" id="ARBA00022679"/>
    </source>
</evidence>
<protein>
    <recommendedName>
        <fullName evidence="6">Ribosomal RNA small subunit methyltransferase G</fullName>
        <ecNumber evidence="6">2.1.1.170</ecNumber>
    </recommendedName>
    <alternativeName>
        <fullName evidence="6">16S rRNA 7-methylguanosine methyltransferase</fullName>
        <shortName evidence="6">16S rRNA m7G methyltransferase</shortName>
    </alternativeName>
</protein>
<comment type="catalytic activity">
    <reaction evidence="6">
        <text>guanosine(527) in 16S rRNA + S-adenosyl-L-methionine = N(7)-methylguanosine(527) in 16S rRNA + S-adenosyl-L-homocysteine</text>
        <dbReference type="Rhea" id="RHEA:42732"/>
        <dbReference type="Rhea" id="RHEA-COMP:10209"/>
        <dbReference type="Rhea" id="RHEA-COMP:10210"/>
        <dbReference type="ChEBI" id="CHEBI:57856"/>
        <dbReference type="ChEBI" id="CHEBI:59789"/>
        <dbReference type="ChEBI" id="CHEBI:74269"/>
        <dbReference type="ChEBI" id="CHEBI:74480"/>
        <dbReference type="EC" id="2.1.1.170"/>
    </reaction>
</comment>
<proteinExistence type="inferred from homology"/>
<evidence type="ECO:0000256" key="3">
    <source>
        <dbReference type="ARBA" id="ARBA00022603"/>
    </source>
</evidence>
<dbReference type="PANTHER" id="PTHR31760">
    <property type="entry name" value="S-ADENOSYL-L-METHIONINE-DEPENDENT METHYLTRANSFERASES SUPERFAMILY PROTEIN"/>
    <property type="match status" value="1"/>
</dbReference>
<dbReference type="Proteomes" id="UP000321062">
    <property type="component" value="Chromosome"/>
</dbReference>
<keyword evidence="1 6" id="KW-0963">Cytoplasm</keyword>
<dbReference type="InterPro" id="IPR003682">
    <property type="entry name" value="rRNA_ssu_MeTfrase_G"/>
</dbReference>
<dbReference type="InterPro" id="IPR029063">
    <property type="entry name" value="SAM-dependent_MTases_sf"/>
</dbReference>
<dbReference type="SUPFAM" id="SSF53335">
    <property type="entry name" value="S-adenosyl-L-methionine-dependent methyltransferases"/>
    <property type="match status" value="1"/>
</dbReference>
<dbReference type="EC" id="2.1.1.170" evidence="6"/>
<dbReference type="OrthoDB" id="9808773at2"/>
<name>A0A5B9DU91_9HYPH</name>
<dbReference type="KEGG" id="yti:FNA67_21030"/>
<keyword evidence="8" id="KW-1185">Reference proteome</keyword>
<dbReference type="RefSeq" id="WP_147658025.1">
    <property type="nucleotide sequence ID" value="NZ_BMFM01000001.1"/>
</dbReference>
<evidence type="ECO:0000256" key="2">
    <source>
        <dbReference type="ARBA" id="ARBA00022552"/>
    </source>
</evidence>
<organism evidence="7 8">
    <name type="scientific">Paradevosia tibetensis</name>
    <dbReference type="NCBI Taxonomy" id="1447062"/>
    <lineage>
        <taxon>Bacteria</taxon>
        <taxon>Pseudomonadati</taxon>
        <taxon>Pseudomonadota</taxon>
        <taxon>Alphaproteobacteria</taxon>
        <taxon>Hyphomicrobiales</taxon>
        <taxon>Devosiaceae</taxon>
        <taxon>Paradevosia</taxon>
    </lineage>
</organism>
<feature type="binding site" evidence="6">
    <location>
        <begin position="103"/>
        <end position="105"/>
    </location>
    <ligand>
        <name>S-adenosyl-L-methionine</name>
        <dbReference type="ChEBI" id="CHEBI:59789"/>
    </ligand>
</feature>
<accession>A0A5B9DU91</accession>
<feature type="binding site" evidence="6">
    <location>
        <position position="79"/>
    </location>
    <ligand>
        <name>S-adenosyl-L-methionine</name>
        <dbReference type="ChEBI" id="CHEBI:59789"/>
    </ligand>
</feature>
<sequence>MASSEALAAVAPYASSLTRDVESVARDLESYADLLRKWQRIQNLVSRETLTELWTRHMADSLQTLSRITEKDSNFIDLGSGGGFPAIPLATALKGRAHYLLVEPTQRKVSFLRTVARELGLDAKVDSRRIEQIDPRETFVPDVITSRALANLETLCGMMLPFFGPNTRAILHKGREHVEEIEQASTRFAFNVLVTRSDTDPNGVLLELSNLSRKDR</sequence>
<evidence type="ECO:0000256" key="6">
    <source>
        <dbReference type="HAMAP-Rule" id="MF_00074"/>
    </source>
</evidence>
<keyword evidence="5 6" id="KW-0949">S-adenosyl-L-methionine</keyword>
<gene>
    <name evidence="6 7" type="primary">rsmG</name>
    <name evidence="7" type="ORF">FNA67_21030</name>
</gene>
<feature type="binding site" evidence="6">
    <location>
        <begin position="130"/>
        <end position="131"/>
    </location>
    <ligand>
        <name>S-adenosyl-L-methionine</name>
        <dbReference type="ChEBI" id="CHEBI:59789"/>
    </ligand>
</feature>
<keyword evidence="2 6" id="KW-0698">rRNA processing</keyword>
<evidence type="ECO:0000313" key="7">
    <source>
        <dbReference type="EMBL" id="QEE22495.1"/>
    </source>
</evidence>
<dbReference type="Gene3D" id="3.40.50.150">
    <property type="entry name" value="Vaccinia Virus protein VP39"/>
    <property type="match status" value="1"/>
</dbReference>
<evidence type="ECO:0000256" key="1">
    <source>
        <dbReference type="ARBA" id="ARBA00022490"/>
    </source>
</evidence>
<dbReference type="HAMAP" id="MF_00074">
    <property type="entry name" value="16SrRNA_methyltr_G"/>
    <property type="match status" value="1"/>
</dbReference>
<evidence type="ECO:0000256" key="5">
    <source>
        <dbReference type="ARBA" id="ARBA00022691"/>
    </source>
</evidence>
<reference evidence="7 8" key="1">
    <citation type="journal article" date="2015" name="Int. J. Syst. Evol. Microbiol.">
        <title>Youhaiella tibetensis gen. nov., sp. nov., isolated from subsurface sediment.</title>
        <authorList>
            <person name="Wang Y.X."/>
            <person name="Huang F.Q."/>
            <person name="Nogi Y."/>
            <person name="Pang S.J."/>
            <person name="Wang P.K."/>
            <person name="Lv J."/>
        </authorList>
    </citation>
    <scope>NUCLEOTIDE SEQUENCE [LARGE SCALE GENOMIC DNA]</scope>
    <source>
        <strain evidence="8">fig4</strain>
    </source>
</reference>
<dbReference type="GO" id="GO:0070043">
    <property type="term" value="F:rRNA (guanine-N7-)-methyltransferase activity"/>
    <property type="evidence" value="ECO:0007669"/>
    <property type="project" value="UniProtKB-UniRule"/>
</dbReference>
<dbReference type="NCBIfam" id="TIGR00138">
    <property type="entry name" value="rsmG_gidB"/>
    <property type="match status" value="1"/>
</dbReference>
<evidence type="ECO:0000313" key="8">
    <source>
        <dbReference type="Proteomes" id="UP000321062"/>
    </source>
</evidence>
<feature type="binding site" evidence="6">
    <location>
        <position position="147"/>
    </location>
    <ligand>
        <name>S-adenosyl-L-methionine</name>
        <dbReference type="ChEBI" id="CHEBI:59789"/>
    </ligand>
</feature>
<dbReference type="GO" id="GO:0005829">
    <property type="term" value="C:cytosol"/>
    <property type="evidence" value="ECO:0007669"/>
    <property type="project" value="TreeGrafter"/>
</dbReference>
<dbReference type="AlphaFoldDB" id="A0A5B9DU91"/>
<dbReference type="EMBL" id="CP041690">
    <property type="protein sequence ID" value="QEE22495.1"/>
    <property type="molecule type" value="Genomic_DNA"/>
</dbReference>
<comment type="function">
    <text evidence="6">Specifically methylates the N7 position of guanine in position 527 of 16S rRNA.</text>
</comment>
<dbReference type="Pfam" id="PF02527">
    <property type="entry name" value="GidB"/>
    <property type="match status" value="1"/>
</dbReference>
<keyword evidence="4 6" id="KW-0808">Transferase</keyword>
<comment type="similarity">
    <text evidence="6">Belongs to the methyltransferase superfamily. RNA methyltransferase RsmG family.</text>
</comment>